<dbReference type="SUPFAM" id="SSF55729">
    <property type="entry name" value="Acyl-CoA N-acyltransferases (Nat)"/>
    <property type="match status" value="2"/>
</dbReference>
<dbReference type="Proteomes" id="UP000009022">
    <property type="component" value="Unassembled WGS sequence"/>
</dbReference>
<dbReference type="InterPro" id="IPR052777">
    <property type="entry name" value="Acetyltransferase_Enz"/>
</dbReference>
<dbReference type="PhylomeDB" id="B3SCE5"/>
<gene>
    <name evidence="2" type="ORF">TRIADDRAFT_61944</name>
</gene>
<dbReference type="STRING" id="10228.B3SCE5"/>
<dbReference type="EMBL" id="DS985270">
    <property type="protein sequence ID" value="EDV19605.1"/>
    <property type="molecule type" value="Genomic_DNA"/>
</dbReference>
<evidence type="ECO:0000259" key="1">
    <source>
        <dbReference type="PROSITE" id="PS51186"/>
    </source>
</evidence>
<dbReference type="InterPro" id="IPR016181">
    <property type="entry name" value="Acyl_CoA_acyltransferase"/>
</dbReference>
<dbReference type="PANTHER" id="PTHR43305">
    <property type="entry name" value="FAMILY N-ACETYLTRANSFERASE, PUTATIVE (AFU_ORTHOLOGUE AFUA_2G01380)-RELATED"/>
    <property type="match status" value="1"/>
</dbReference>
<dbReference type="PANTHER" id="PTHR43305:SF1">
    <property type="entry name" value="FAMILY N-ACETYLTRANSFERASE, PUTATIVE (AFU_ORTHOLOGUE AFUA_2G01380)-RELATED"/>
    <property type="match status" value="1"/>
</dbReference>
<feature type="domain" description="N-acetyltransferase" evidence="1">
    <location>
        <begin position="197"/>
        <end position="339"/>
    </location>
</feature>
<dbReference type="GO" id="GO:0008080">
    <property type="term" value="F:N-acetyltransferase activity"/>
    <property type="evidence" value="ECO:0000318"/>
    <property type="project" value="GO_Central"/>
</dbReference>
<dbReference type="GeneID" id="6759124"/>
<feature type="domain" description="N-acetyltransferase" evidence="1">
    <location>
        <begin position="1"/>
        <end position="156"/>
    </location>
</feature>
<evidence type="ECO:0000313" key="3">
    <source>
        <dbReference type="Proteomes" id="UP000009022"/>
    </source>
</evidence>
<dbReference type="HOGENOM" id="CLU_807352_0_0_1"/>
<proteinExistence type="predicted"/>
<dbReference type="eggNOG" id="KOG3139">
    <property type="taxonomic scope" value="Eukaryota"/>
</dbReference>
<keyword evidence="3" id="KW-1185">Reference proteome</keyword>
<dbReference type="InterPro" id="IPR000182">
    <property type="entry name" value="GNAT_dom"/>
</dbReference>
<dbReference type="OrthoDB" id="41532at2759"/>
<dbReference type="AlphaFoldDB" id="B3SCE5"/>
<dbReference type="InParanoid" id="B3SCE5"/>
<accession>B3SCE5</accession>
<dbReference type="KEGG" id="tad:TRIADDRAFT_61944"/>
<dbReference type="Pfam" id="PF00583">
    <property type="entry name" value="Acetyltransf_1"/>
    <property type="match status" value="2"/>
</dbReference>
<organism evidence="2 3">
    <name type="scientific">Trichoplax adhaerens</name>
    <name type="common">Trichoplax reptans</name>
    <dbReference type="NCBI Taxonomy" id="10228"/>
    <lineage>
        <taxon>Eukaryota</taxon>
        <taxon>Metazoa</taxon>
        <taxon>Placozoa</taxon>
        <taxon>Uniplacotomia</taxon>
        <taxon>Trichoplacea</taxon>
        <taxon>Trichoplacidae</taxon>
        <taxon>Trichoplax</taxon>
    </lineage>
</organism>
<dbReference type="CDD" id="cd04301">
    <property type="entry name" value="NAT_SF"/>
    <property type="match status" value="2"/>
</dbReference>
<name>B3SCE5_TRIAD</name>
<protein>
    <recommendedName>
        <fullName evidence="1">N-acetyltransferase domain-containing protein</fullName>
    </recommendedName>
</protein>
<dbReference type="RefSeq" id="XP_002117938.1">
    <property type="nucleotide sequence ID" value="XM_002117902.1"/>
</dbReference>
<evidence type="ECO:0000313" key="2">
    <source>
        <dbReference type="EMBL" id="EDV19605.1"/>
    </source>
</evidence>
<sequence>MNIIHATTLNDFSEIVCLFQEFRDFANIDGCRLEMAEEIKVESLPGIYAPPKGRLFLVSDDGNAAGCVGLAELEPGICELKHLYVRSKFQGKKLGRKLVETAIQEARSIGYTQMRLSTREMLKAAISLYKSLELERADSLPKSHHYSACVNAFLIRHEFYDNCLSKTAGYISYGRPIADMLLLLAQIVNLPRDTRDIAAFAMISKPIFYIIDLRLTLETDDKMTNLRIFLDKVASRNRRLLLVLHDGNAAGCVGLAELKPGVCEMKHLYVRPKFQGKKLGRKLVETIIQEAQSIGYSRMRLGTLEMLKAAMSIYKSCGFKEIRRYIYQYDPCIEIIDLELDLIQ</sequence>
<dbReference type="Gene3D" id="3.40.630.30">
    <property type="match status" value="2"/>
</dbReference>
<dbReference type="CTD" id="6759124"/>
<dbReference type="PROSITE" id="PS51186">
    <property type="entry name" value="GNAT"/>
    <property type="match status" value="2"/>
</dbReference>
<reference evidence="2 3" key="1">
    <citation type="journal article" date="2008" name="Nature">
        <title>The Trichoplax genome and the nature of placozoans.</title>
        <authorList>
            <person name="Srivastava M."/>
            <person name="Begovic E."/>
            <person name="Chapman J."/>
            <person name="Putnam N.H."/>
            <person name="Hellsten U."/>
            <person name="Kawashima T."/>
            <person name="Kuo A."/>
            <person name="Mitros T."/>
            <person name="Salamov A."/>
            <person name="Carpenter M.L."/>
            <person name="Signorovitch A.Y."/>
            <person name="Moreno M.A."/>
            <person name="Kamm K."/>
            <person name="Grimwood J."/>
            <person name="Schmutz J."/>
            <person name="Shapiro H."/>
            <person name="Grigoriev I.V."/>
            <person name="Buss L.W."/>
            <person name="Schierwater B."/>
            <person name="Dellaporta S.L."/>
            <person name="Rokhsar D.S."/>
        </authorList>
    </citation>
    <scope>NUCLEOTIDE SEQUENCE [LARGE SCALE GENOMIC DNA]</scope>
    <source>
        <strain evidence="2 3">Grell-BS-1999</strain>
    </source>
</reference>